<evidence type="ECO:0000256" key="1">
    <source>
        <dbReference type="ARBA" id="ARBA00007473"/>
    </source>
</evidence>
<feature type="compositionally biased region" description="Basic residues" evidence="2">
    <location>
        <begin position="238"/>
        <end position="247"/>
    </location>
</feature>
<accession>A0A369JUY6</accession>
<reference evidence="4" key="1">
    <citation type="submission" date="2018-04" db="EMBL/GenBank/DDBJ databases">
        <title>Whole genome sequencing of Hypsizygus marmoreus.</title>
        <authorList>
            <person name="Choi I.-G."/>
            <person name="Min B."/>
            <person name="Kim J.-G."/>
            <person name="Kim S."/>
            <person name="Oh Y.-L."/>
            <person name="Kong W.-S."/>
            <person name="Park H."/>
            <person name="Jeong J."/>
            <person name="Song E.-S."/>
        </authorList>
    </citation>
    <scope>NUCLEOTIDE SEQUENCE [LARGE SCALE GENOMIC DNA]</scope>
    <source>
        <strain evidence="4">51987-8</strain>
    </source>
</reference>
<dbReference type="FunCoup" id="A0A369JUY6">
    <property type="interactions" value="259"/>
</dbReference>
<comment type="similarity">
    <text evidence="1">Belongs to the KRI1 family.</text>
</comment>
<evidence type="ECO:0000313" key="4">
    <source>
        <dbReference type="EMBL" id="RDB25162.1"/>
    </source>
</evidence>
<feature type="compositionally biased region" description="Basic and acidic residues" evidence="2">
    <location>
        <begin position="342"/>
        <end position="356"/>
    </location>
</feature>
<dbReference type="AlphaFoldDB" id="A0A369JUY6"/>
<dbReference type="Proteomes" id="UP000076154">
    <property type="component" value="Unassembled WGS sequence"/>
</dbReference>
<feature type="compositionally biased region" description="Basic and acidic residues" evidence="2">
    <location>
        <begin position="248"/>
        <end position="267"/>
    </location>
</feature>
<feature type="region of interest" description="Disordered" evidence="2">
    <location>
        <begin position="213"/>
        <end position="268"/>
    </location>
</feature>
<gene>
    <name evidence="4" type="primary">kri1</name>
    <name evidence="4" type="ORF">Hypma_007985</name>
</gene>
<feature type="region of interest" description="Disordered" evidence="2">
    <location>
        <begin position="39"/>
        <end position="75"/>
    </location>
</feature>
<evidence type="ECO:0000259" key="3">
    <source>
        <dbReference type="Pfam" id="PF12936"/>
    </source>
</evidence>
<feature type="compositionally biased region" description="Acidic residues" evidence="2">
    <location>
        <begin position="46"/>
        <end position="71"/>
    </location>
</feature>
<feature type="compositionally biased region" description="Basic residues" evidence="2">
    <location>
        <begin position="489"/>
        <end position="498"/>
    </location>
</feature>
<feature type="compositionally biased region" description="Basic and acidic residues" evidence="2">
    <location>
        <begin position="711"/>
        <end position="720"/>
    </location>
</feature>
<evidence type="ECO:0000256" key="2">
    <source>
        <dbReference type="SAM" id="MobiDB-lite"/>
    </source>
</evidence>
<comment type="caution">
    <text evidence="4">The sequence shown here is derived from an EMBL/GenBank/DDBJ whole genome shotgun (WGS) entry which is preliminary data.</text>
</comment>
<dbReference type="InParanoid" id="A0A369JUY6"/>
<feature type="compositionally biased region" description="Acidic residues" evidence="2">
    <location>
        <begin position="470"/>
        <end position="485"/>
    </location>
</feature>
<feature type="region of interest" description="Disordered" evidence="2">
    <location>
        <begin position="170"/>
        <end position="201"/>
    </location>
</feature>
<keyword evidence="5" id="KW-1185">Reference proteome</keyword>
<dbReference type="InterPro" id="IPR024626">
    <property type="entry name" value="Kri1-like_C"/>
</dbReference>
<feature type="compositionally biased region" description="Basic residues" evidence="2">
    <location>
        <begin position="701"/>
        <end position="710"/>
    </location>
</feature>
<evidence type="ECO:0000313" key="5">
    <source>
        <dbReference type="Proteomes" id="UP000076154"/>
    </source>
</evidence>
<proteinExistence type="inferred from homology"/>
<dbReference type="STRING" id="39966.A0A369JUY6"/>
<feature type="compositionally biased region" description="Acidic residues" evidence="2">
    <location>
        <begin position="311"/>
        <end position="323"/>
    </location>
</feature>
<feature type="region of interest" description="Disordered" evidence="2">
    <location>
        <begin position="292"/>
        <end position="394"/>
    </location>
</feature>
<organism evidence="4 5">
    <name type="scientific">Hypsizygus marmoreus</name>
    <name type="common">White beech mushroom</name>
    <name type="synonym">Agaricus marmoreus</name>
    <dbReference type="NCBI Taxonomy" id="39966"/>
    <lineage>
        <taxon>Eukaryota</taxon>
        <taxon>Fungi</taxon>
        <taxon>Dikarya</taxon>
        <taxon>Basidiomycota</taxon>
        <taxon>Agaricomycotina</taxon>
        <taxon>Agaricomycetes</taxon>
        <taxon>Agaricomycetidae</taxon>
        <taxon>Agaricales</taxon>
        <taxon>Tricholomatineae</taxon>
        <taxon>Lyophyllaceae</taxon>
        <taxon>Hypsizygus</taxon>
    </lineage>
</organism>
<dbReference type="EMBL" id="LUEZ02000041">
    <property type="protein sequence ID" value="RDB25162.1"/>
    <property type="molecule type" value="Genomic_DNA"/>
</dbReference>
<feature type="compositionally biased region" description="Basic and acidic residues" evidence="2">
    <location>
        <begin position="373"/>
        <end position="394"/>
    </location>
</feature>
<dbReference type="Pfam" id="PF05178">
    <property type="entry name" value="Kri1"/>
    <property type="match status" value="1"/>
</dbReference>
<dbReference type="GO" id="GO:0005730">
    <property type="term" value="C:nucleolus"/>
    <property type="evidence" value="ECO:0007669"/>
    <property type="project" value="TreeGrafter"/>
</dbReference>
<feature type="region of interest" description="Disordered" evidence="2">
    <location>
        <begin position="614"/>
        <end position="720"/>
    </location>
</feature>
<feature type="compositionally biased region" description="Acidic residues" evidence="2">
    <location>
        <begin position="501"/>
        <end position="529"/>
    </location>
</feature>
<sequence length="720" mass="83120">MLSDSEGSDVESLHTLTINEHYAKAFEYRKEREELQKLKEKYGSDYGEDEDEDEDDSDSESDESEDEDGEELTPILDAAILRTLARIRRKDPEIYDAEKNIFGEEQEKIVPIKKPARIAKVKKSKVVTMRQVALEAALNPESRSPSPEPLTHVEEQRALRDETIAAFHQAVAEEDDDDGLLIPREKTKDEQELEEEEYRSFLEREVGGDLRALVTGDLAEAEAHEDEHVSDEEEDKKEKKKTKKKKKKAEDGDRSKDSVPQKSKAEADQEFLMNYILNRGWIDRSADHVPTYKEITSSKPKGKGKAKQEADSEEDSDDVGEFDADGRPTADPDLDEEDFEEIIDRFESSYNHRFEEPDAAEIKSYPRNMPSLVRREDTTRKEARERRKQRKAEELLKRKEEMKRLKGLKMKEIRSKLERIGKEGGKDLEKDKALQELDLEGDWDPDAHDRQMAGLYGEDEFNDDERPQWDDDIDIGDIPMEEEDDSMKKSKKKKKKKKKDDEDDDMAVDIDEMDANVERMEDDDEWDGTEEMRKRKLDEYMDEIYGLDFNGLVGDMPTRFKYVPIQSQNFALTPVEILMATDQELNEYMSVKKYAPYRKEVKWDSTRNDRLKELKNKLSERVPSGFVAGSSRDGGGEKPAKKRMGKKERMKRKAGTVEGGEGSDADANSAIAPTEEPVQKRKRIVETQETAGDEATQEILKKKRRRRKQKESKEDDGSEV</sequence>
<dbReference type="OrthoDB" id="10252032at2759"/>
<dbReference type="GO" id="GO:0000447">
    <property type="term" value="P:endonucleolytic cleavage in ITS1 to separate SSU-rRNA from 5.8S rRNA and LSU-rRNA from tricistronic rRNA transcript (SSU-rRNA, 5.8S rRNA, LSU-rRNA)"/>
    <property type="evidence" value="ECO:0007669"/>
    <property type="project" value="TreeGrafter"/>
</dbReference>
<dbReference type="PANTHER" id="PTHR14490">
    <property type="entry name" value="ZINC FINGER, ZZ TYPE"/>
    <property type="match status" value="1"/>
</dbReference>
<dbReference type="PANTHER" id="PTHR14490:SF5">
    <property type="entry name" value="PROTEIN KRI1 HOMOLOG"/>
    <property type="match status" value="1"/>
</dbReference>
<name>A0A369JUY6_HYPMA</name>
<dbReference type="GO" id="GO:0030686">
    <property type="term" value="C:90S preribosome"/>
    <property type="evidence" value="ECO:0007669"/>
    <property type="project" value="TreeGrafter"/>
</dbReference>
<dbReference type="Pfam" id="PF12936">
    <property type="entry name" value="Kri1_C"/>
    <property type="match status" value="1"/>
</dbReference>
<feature type="region of interest" description="Disordered" evidence="2">
    <location>
        <begin position="439"/>
        <end position="530"/>
    </location>
</feature>
<feature type="domain" description="Kri1-like C-terminal" evidence="3">
    <location>
        <begin position="535"/>
        <end position="616"/>
    </location>
</feature>
<dbReference type="InterPro" id="IPR018034">
    <property type="entry name" value="Kri1"/>
</dbReference>
<feature type="compositionally biased region" description="Acidic residues" evidence="2">
    <location>
        <begin position="332"/>
        <end position="341"/>
    </location>
</feature>
<feature type="compositionally biased region" description="Basic residues" evidence="2">
    <location>
        <begin position="640"/>
        <end position="654"/>
    </location>
</feature>
<protein>
    <submittedName>
        <fullName evidence="4">Protein kri1</fullName>
    </submittedName>
</protein>